<organism evidence="2 3">
    <name type="scientific">Aspergillus calidoustus</name>
    <dbReference type="NCBI Taxonomy" id="454130"/>
    <lineage>
        <taxon>Eukaryota</taxon>
        <taxon>Fungi</taxon>
        <taxon>Dikarya</taxon>
        <taxon>Ascomycota</taxon>
        <taxon>Pezizomycotina</taxon>
        <taxon>Eurotiomycetes</taxon>
        <taxon>Eurotiomycetidae</taxon>
        <taxon>Eurotiales</taxon>
        <taxon>Aspergillaceae</taxon>
        <taxon>Aspergillus</taxon>
        <taxon>Aspergillus subgen. Nidulantes</taxon>
    </lineage>
</organism>
<dbReference type="Proteomes" id="UP000054771">
    <property type="component" value="Unassembled WGS sequence"/>
</dbReference>
<dbReference type="InterPro" id="IPR036047">
    <property type="entry name" value="F-box-like_dom_sf"/>
</dbReference>
<dbReference type="AlphaFoldDB" id="A0A0U5GUT3"/>
<evidence type="ECO:0000313" key="3">
    <source>
        <dbReference type="Proteomes" id="UP000054771"/>
    </source>
</evidence>
<dbReference type="SUPFAM" id="SSF81383">
    <property type="entry name" value="F-box domain"/>
    <property type="match status" value="1"/>
</dbReference>
<dbReference type="PROSITE" id="PS50181">
    <property type="entry name" value="FBOX"/>
    <property type="match status" value="1"/>
</dbReference>
<name>A0A0U5GUT3_ASPCI</name>
<dbReference type="EMBL" id="CDMC01000006">
    <property type="protein sequence ID" value="CEN61964.1"/>
    <property type="molecule type" value="Genomic_DNA"/>
</dbReference>
<protein>
    <recommendedName>
        <fullName evidence="1">F-box domain-containing protein</fullName>
    </recommendedName>
</protein>
<accession>A0A0U5GUT3</accession>
<proteinExistence type="predicted"/>
<gene>
    <name evidence="2" type="ORF">ASPCAL08607</name>
</gene>
<feature type="domain" description="F-box" evidence="1">
    <location>
        <begin position="1"/>
        <end position="59"/>
    </location>
</feature>
<evidence type="ECO:0000259" key="1">
    <source>
        <dbReference type="PROSITE" id="PS50181"/>
    </source>
</evidence>
<keyword evidence="3" id="KW-1185">Reference proteome</keyword>
<sequence>MVVLLDLPIELLSQVVSYLDHDRDLPDLLSLSLTSKLIHSITTPFLYRVFFSEDRYKRLLYYDVGSGRISKLIRLITTLNHCPELARYFREAAFIGEATGWDSGDLDFVNGDTIKEILNCLTRVTPESCWRHLLASIVTADVNPFVLMICATVPMLECVSLTLQDDFEGLEPLFRTVAGYDNSPYLSRLKKIHITGKYPISAHVILTMLVHKEK</sequence>
<dbReference type="Pfam" id="PF12937">
    <property type="entry name" value="F-box-like"/>
    <property type="match status" value="1"/>
</dbReference>
<evidence type="ECO:0000313" key="2">
    <source>
        <dbReference type="EMBL" id="CEN61964.1"/>
    </source>
</evidence>
<dbReference type="InterPro" id="IPR001810">
    <property type="entry name" value="F-box_dom"/>
</dbReference>
<reference evidence="3" key="1">
    <citation type="journal article" date="2016" name="Genome Announc.">
        <title>Draft genome sequences of fungus Aspergillus calidoustus.</title>
        <authorList>
            <person name="Horn F."/>
            <person name="Linde J."/>
            <person name="Mattern D.J."/>
            <person name="Walther G."/>
            <person name="Guthke R."/>
            <person name="Scherlach K."/>
            <person name="Martin K."/>
            <person name="Brakhage A.A."/>
            <person name="Petzke L."/>
            <person name="Valiante V."/>
        </authorList>
    </citation>
    <scope>NUCLEOTIDE SEQUENCE [LARGE SCALE GENOMIC DNA]</scope>
    <source>
        <strain evidence="3">SF006504</strain>
    </source>
</reference>
<dbReference type="STRING" id="454130.A0A0U5GUT3"/>